<organism evidence="2 5">
    <name type="scientific">Nicotiana sylvestris</name>
    <name type="common">Wood tobacco</name>
    <name type="synonym">South American tobacco</name>
    <dbReference type="NCBI Taxonomy" id="4096"/>
    <lineage>
        <taxon>Eukaryota</taxon>
        <taxon>Viridiplantae</taxon>
        <taxon>Streptophyta</taxon>
        <taxon>Embryophyta</taxon>
        <taxon>Tracheophyta</taxon>
        <taxon>Spermatophyta</taxon>
        <taxon>Magnoliopsida</taxon>
        <taxon>eudicotyledons</taxon>
        <taxon>Gunneridae</taxon>
        <taxon>Pentapetalae</taxon>
        <taxon>asterids</taxon>
        <taxon>lamiids</taxon>
        <taxon>Solanales</taxon>
        <taxon>Solanaceae</taxon>
        <taxon>Nicotianoideae</taxon>
        <taxon>Nicotianeae</taxon>
        <taxon>Nicotiana</taxon>
    </lineage>
</organism>
<dbReference type="RefSeq" id="XP_009773377.1">
    <property type="nucleotide sequence ID" value="XM_009775075.1"/>
</dbReference>
<feature type="transmembrane region" description="Helical" evidence="1">
    <location>
        <begin position="105"/>
        <end position="124"/>
    </location>
</feature>
<dbReference type="RefSeq" id="XP_009773378.1">
    <property type="nucleotide sequence ID" value="XM_009775076.1"/>
</dbReference>
<accession>A0A1U7WFF5</accession>
<reference evidence="3 4" key="2">
    <citation type="submission" date="2025-04" db="UniProtKB">
        <authorList>
            <consortium name="RefSeq"/>
        </authorList>
    </citation>
    <scope>IDENTIFICATION</scope>
    <source>
        <tissue evidence="3 4">Leaf</tissue>
    </source>
</reference>
<protein>
    <submittedName>
        <fullName evidence="3 4">Uncharacterized protein LOC104223619 isoform X1</fullName>
    </submittedName>
</protein>
<dbReference type="AlphaFoldDB" id="A0A1U7WFF5"/>
<keyword evidence="2" id="KW-1185">Reference proteome</keyword>
<name>A0A1U7WFF5_NICSY</name>
<keyword evidence="1" id="KW-1133">Transmembrane helix</keyword>
<dbReference type="InterPro" id="IPR023201">
    <property type="entry name" value="SecY_dom_sf"/>
</dbReference>
<sequence length="168" mass="19374">MNFFRKDMLLASGISLFILTNICESIIWKDFNSTTINTRRYAKFEASLLIRFVKLLLLSLLTHTPYKGHLVFLLLGKWWAISDFTFLSCTIIQELCKHRALQLKFLYGIGYCPVGALSLVINNFSKMCPITHFKTSQNLFGNRTTQPYLIQTIVYNNGSDECKMGHFL</sequence>
<dbReference type="eggNOG" id="KOG1373">
    <property type="taxonomic scope" value="Eukaryota"/>
</dbReference>
<dbReference type="Proteomes" id="UP000189701">
    <property type="component" value="Unplaced"/>
</dbReference>
<evidence type="ECO:0000313" key="3">
    <source>
        <dbReference type="RefSeq" id="XP_009773377.1"/>
    </source>
</evidence>
<evidence type="ECO:0000313" key="4">
    <source>
        <dbReference type="RefSeq" id="XP_009773378.1"/>
    </source>
</evidence>
<dbReference type="STRING" id="4096.A0A1U7WFF5"/>
<keyword evidence="1" id="KW-0472">Membrane</keyword>
<dbReference type="RefSeq" id="XP_009773379.1">
    <property type="nucleotide sequence ID" value="XM_009775077.1"/>
</dbReference>
<gene>
    <name evidence="3 4 5" type="primary">LOC104223619</name>
</gene>
<dbReference type="SUPFAM" id="SSF103491">
    <property type="entry name" value="Preprotein translocase SecY subunit"/>
    <property type="match status" value="1"/>
</dbReference>
<evidence type="ECO:0000313" key="2">
    <source>
        <dbReference type="Proteomes" id="UP000189701"/>
    </source>
</evidence>
<proteinExistence type="predicted"/>
<keyword evidence="1" id="KW-0812">Transmembrane</keyword>
<reference evidence="2" key="1">
    <citation type="journal article" date="2013" name="Genome Biol.">
        <title>Reference genomes and transcriptomes of Nicotiana sylvestris and Nicotiana tomentosiformis.</title>
        <authorList>
            <person name="Sierro N."/>
            <person name="Battey J.N."/>
            <person name="Ouadi S."/>
            <person name="Bovet L."/>
            <person name="Goepfert S."/>
            <person name="Bakaher N."/>
            <person name="Peitsch M.C."/>
            <person name="Ivanov N.V."/>
        </authorList>
    </citation>
    <scope>NUCLEOTIDE SEQUENCE [LARGE SCALE GENOMIC DNA]</scope>
</reference>
<evidence type="ECO:0000256" key="1">
    <source>
        <dbReference type="SAM" id="Phobius"/>
    </source>
</evidence>
<feature type="transmembrane region" description="Helical" evidence="1">
    <location>
        <begin position="70"/>
        <end position="93"/>
    </location>
</feature>
<evidence type="ECO:0000313" key="5">
    <source>
        <dbReference type="RefSeq" id="XP_009773379.1"/>
    </source>
</evidence>